<gene>
    <name evidence="1" type="ORF">TNCT_560341</name>
</gene>
<organism evidence="1 2">
    <name type="scientific">Trichonephila clavata</name>
    <name type="common">Joro spider</name>
    <name type="synonym">Nephila clavata</name>
    <dbReference type="NCBI Taxonomy" id="2740835"/>
    <lineage>
        <taxon>Eukaryota</taxon>
        <taxon>Metazoa</taxon>
        <taxon>Ecdysozoa</taxon>
        <taxon>Arthropoda</taxon>
        <taxon>Chelicerata</taxon>
        <taxon>Arachnida</taxon>
        <taxon>Araneae</taxon>
        <taxon>Araneomorphae</taxon>
        <taxon>Entelegynae</taxon>
        <taxon>Araneoidea</taxon>
        <taxon>Nephilidae</taxon>
        <taxon>Trichonephila</taxon>
    </lineage>
</organism>
<keyword evidence="2" id="KW-1185">Reference proteome</keyword>
<sequence>MSPTQVRTIREYGNWIGVGQVTGSKGTSLSIKYKAQLCHINRCHINQKIMAGYWKMINTTLNGLKGFNYQVILLVLKRLSCIGFAAAVNLDNSMQSPSIEIRSNLTKPYDDEWDLIQVI</sequence>
<accession>A0A8X6L3Z8</accession>
<protein>
    <submittedName>
        <fullName evidence="1">Uncharacterized protein</fullName>
    </submittedName>
</protein>
<comment type="caution">
    <text evidence="1">The sequence shown here is derived from an EMBL/GenBank/DDBJ whole genome shotgun (WGS) entry which is preliminary data.</text>
</comment>
<reference evidence="1" key="1">
    <citation type="submission" date="2020-07" db="EMBL/GenBank/DDBJ databases">
        <title>Multicomponent nature underlies the extraordinary mechanical properties of spider dragline silk.</title>
        <authorList>
            <person name="Kono N."/>
            <person name="Nakamura H."/>
            <person name="Mori M."/>
            <person name="Yoshida Y."/>
            <person name="Ohtoshi R."/>
            <person name="Malay A.D."/>
            <person name="Moran D.A.P."/>
            <person name="Tomita M."/>
            <person name="Numata K."/>
            <person name="Arakawa K."/>
        </authorList>
    </citation>
    <scope>NUCLEOTIDE SEQUENCE</scope>
</reference>
<evidence type="ECO:0000313" key="2">
    <source>
        <dbReference type="Proteomes" id="UP000887116"/>
    </source>
</evidence>
<evidence type="ECO:0000313" key="1">
    <source>
        <dbReference type="EMBL" id="GFQ96890.1"/>
    </source>
</evidence>
<proteinExistence type="predicted"/>
<dbReference type="AlphaFoldDB" id="A0A8X6L3Z8"/>
<dbReference type="Proteomes" id="UP000887116">
    <property type="component" value="Unassembled WGS sequence"/>
</dbReference>
<dbReference type="EMBL" id="BMAO01014757">
    <property type="protein sequence ID" value="GFQ96890.1"/>
    <property type="molecule type" value="Genomic_DNA"/>
</dbReference>
<name>A0A8X6L3Z8_TRICU</name>